<dbReference type="InterPro" id="IPR043504">
    <property type="entry name" value="Peptidase_S1_PA_chymotrypsin"/>
</dbReference>
<evidence type="ECO:0000313" key="1">
    <source>
        <dbReference type="EMBL" id="ANH71913.1"/>
    </source>
</evidence>
<dbReference type="SUPFAM" id="SSF50494">
    <property type="entry name" value="Trypsin-like serine proteases"/>
    <property type="match status" value="1"/>
</dbReference>
<evidence type="ECO:0000313" key="2">
    <source>
        <dbReference type="Proteomes" id="UP000077927"/>
    </source>
</evidence>
<dbReference type="Proteomes" id="UP000077927">
    <property type="component" value="Chromosome 1"/>
</dbReference>
<dbReference type="InterPro" id="IPR009003">
    <property type="entry name" value="Peptidase_S1_PA"/>
</dbReference>
<name>A0AAC9BG53_9RALS</name>
<dbReference type="Gene3D" id="2.40.10.10">
    <property type="entry name" value="Trypsin-like serine proteases"/>
    <property type="match status" value="2"/>
</dbReference>
<proteinExistence type="predicted"/>
<dbReference type="RefSeq" id="WP_017514905.1">
    <property type="nucleotide sequence ID" value="NZ_CP012605.1"/>
</dbReference>
<dbReference type="KEGG" id="rin:ACS15_1864"/>
<sequence>MDLRALFQSYKPALVRITVQTPVGDLSTGTAFHIGDGWLVTAAHVLRDGVVQEVVSEHASVPLTVQSVIFNKDDRIDLALMKTDLDLSHYLDMTTIHGSPKGFVQTDHIEIGGHLDDWIGDELVLSKVLLMGYPPIPFSQQAVLLASEGEVNAVMDKYSGPHPHFIISCPARGGFSGGPVLSEYGFLLGVLVEALVMDGKDAETGYSSAISIEPLLVMLHDNGIYPGKNRQIIEALIGGIDNGFGKPSLRMRWMWFIEKSILKIRMLIRRNKRM</sequence>
<organism evidence="1 2">
    <name type="scientific">Ralstonia insidiosa</name>
    <dbReference type="NCBI Taxonomy" id="190721"/>
    <lineage>
        <taxon>Bacteria</taxon>
        <taxon>Pseudomonadati</taxon>
        <taxon>Pseudomonadota</taxon>
        <taxon>Betaproteobacteria</taxon>
        <taxon>Burkholderiales</taxon>
        <taxon>Burkholderiaceae</taxon>
        <taxon>Ralstonia</taxon>
    </lineage>
</organism>
<dbReference type="AlphaFoldDB" id="A0AAC9BG53"/>
<reference evidence="1 2" key="1">
    <citation type="submission" date="2015-09" db="EMBL/GenBank/DDBJ databases">
        <authorList>
            <person name="Xu Y."/>
            <person name="Nagy A."/>
            <person name="Liu N.T."/>
            <person name="Nou X."/>
        </authorList>
    </citation>
    <scope>NUCLEOTIDE SEQUENCE [LARGE SCALE GENOMIC DNA]</scope>
    <source>
        <strain evidence="1 2">FC1138</strain>
    </source>
</reference>
<protein>
    <submittedName>
        <fullName evidence="1">Trypsin-like peptidase domain protein</fullName>
    </submittedName>
</protein>
<accession>A0AAC9BG53</accession>
<dbReference type="EMBL" id="CP012605">
    <property type="protein sequence ID" value="ANH71913.1"/>
    <property type="molecule type" value="Genomic_DNA"/>
</dbReference>
<gene>
    <name evidence="1" type="ORF">ACS15_1864</name>
</gene>
<dbReference type="Pfam" id="PF13365">
    <property type="entry name" value="Trypsin_2"/>
    <property type="match status" value="1"/>
</dbReference>